<protein>
    <submittedName>
        <fullName evidence="2">Uncharacterized protein</fullName>
    </submittedName>
</protein>
<proteinExistence type="predicted"/>
<sequence length="617" mass="70380">MSILVISITNCNGKDYESRRKCEITQSVPISELVRFFWPRISSNFICKSIRQFDAELEEFVDIEDPESEMAVAKQKYEFRYFESELTNPTGSVMASAVNLRAEATDHGVAFFLHRNQKTNCASPAEPMKIAKKEVLEHVLDFPSTSTHSPIVSAPSVPNTESVDVSTTNSSPVTEEVEKFTGELQDFFTSYGSLFGEIKSENTETSALFEESFHVQPAPMEVAEDFSNIIVPNAIEHLQTKVDRGEFALAELQKYAEGKISFFHEQVKRVITLAMGDYLLENYFDACTAPVRRYFCSNYLSQLPGNLRPEIFSNSKTVGTVDCYIKNKKKRLRKLSRMAEQGLASTAPPPKKARNEPIPERPKPPKFVLEIKYVDLDQFGPEMEMLYKKSYTYRQSLINALNRWPNVDVIDEVASEFPQLINVPSLLEQDFELCTTRVRTTAVDFEAEWEENFGPIVTKYFESVCPSKYVNIDRLYKNAIDKDSLQAFIMVFSLLEYNALTLAQIRTMLIEHDENTPLEDVIEDVRSRKKIAEPVILCGKNGFRVVIGRHALPTTERFATALKQLIQVHSVFKIVHKVLFRPIYQVLESVYGLATNALRFSQRALALVENLRSFQRT</sequence>
<evidence type="ECO:0000313" key="2">
    <source>
        <dbReference type="WBParaSite" id="JU765_v2.g15735.t1"/>
    </source>
</evidence>
<accession>A0AC34QF40</accession>
<name>A0AC34QF40_9BILA</name>
<reference evidence="2" key="1">
    <citation type="submission" date="2022-11" db="UniProtKB">
        <authorList>
            <consortium name="WormBaseParasite"/>
        </authorList>
    </citation>
    <scope>IDENTIFICATION</scope>
</reference>
<organism evidence="1 2">
    <name type="scientific">Panagrolaimus sp. JU765</name>
    <dbReference type="NCBI Taxonomy" id="591449"/>
    <lineage>
        <taxon>Eukaryota</taxon>
        <taxon>Metazoa</taxon>
        <taxon>Ecdysozoa</taxon>
        <taxon>Nematoda</taxon>
        <taxon>Chromadorea</taxon>
        <taxon>Rhabditida</taxon>
        <taxon>Tylenchina</taxon>
        <taxon>Panagrolaimomorpha</taxon>
        <taxon>Panagrolaimoidea</taxon>
        <taxon>Panagrolaimidae</taxon>
        <taxon>Panagrolaimus</taxon>
    </lineage>
</organism>
<dbReference type="Proteomes" id="UP000887576">
    <property type="component" value="Unplaced"/>
</dbReference>
<evidence type="ECO:0000313" key="1">
    <source>
        <dbReference type="Proteomes" id="UP000887576"/>
    </source>
</evidence>
<dbReference type="WBParaSite" id="JU765_v2.g15735.t1">
    <property type="protein sequence ID" value="JU765_v2.g15735.t1"/>
    <property type="gene ID" value="JU765_v2.g15735"/>
</dbReference>